<reference evidence="1" key="1">
    <citation type="submission" date="2020-01" db="EMBL/GenBank/DDBJ databases">
        <authorList>
            <person name="Meier V. D."/>
            <person name="Meier V D."/>
        </authorList>
    </citation>
    <scope>NUCLEOTIDE SEQUENCE</scope>
    <source>
        <strain evidence="1">HLG_WM_MAG_12</strain>
    </source>
</reference>
<evidence type="ECO:0000313" key="1">
    <source>
        <dbReference type="EMBL" id="CAA6816267.1"/>
    </source>
</evidence>
<name>A0A6S6TDF4_9BACT</name>
<gene>
    <name evidence="1" type="ORF">HELGO_WM9507</name>
</gene>
<protein>
    <submittedName>
        <fullName evidence="1">Uncharacterized protein</fullName>
    </submittedName>
</protein>
<accession>A0A6S6TDF4</accession>
<sequence length="189" mass="21164">MLNKICLGILLIVLLNGCGLRTGVKSCGILSDIDSVEQQRNFLVESGRSSLTPYQMKIKPIVGSRQDDSKVVVDMGKVLKIWVAPYKSGATMISSHDLYTWVQKPGFIPGESIDTVKKADGMMAASKRLPFVFNENEVAKEGDLNSKEVKDYVNSVYKVQNDNEIIKENNKKASKYDPSIKQYLEKQRK</sequence>
<dbReference type="EMBL" id="CACVAW010000068">
    <property type="protein sequence ID" value="CAA6816267.1"/>
    <property type="molecule type" value="Genomic_DNA"/>
</dbReference>
<proteinExistence type="predicted"/>
<dbReference type="AlphaFoldDB" id="A0A6S6TDF4"/>
<organism evidence="1">
    <name type="scientific">uncultured Campylobacterales bacterium</name>
    <dbReference type="NCBI Taxonomy" id="352960"/>
    <lineage>
        <taxon>Bacteria</taxon>
        <taxon>Pseudomonadati</taxon>
        <taxon>Campylobacterota</taxon>
        <taxon>Epsilonproteobacteria</taxon>
        <taxon>Campylobacterales</taxon>
        <taxon>environmental samples</taxon>
    </lineage>
</organism>